<dbReference type="GO" id="GO:0003676">
    <property type="term" value="F:nucleic acid binding"/>
    <property type="evidence" value="ECO:0007669"/>
    <property type="project" value="InterPro"/>
</dbReference>
<dbReference type="PROSITE" id="PS50174">
    <property type="entry name" value="G_PATCH"/>
    <property type="match status" value="1"/>
</dbReference>
<evidence type="ECO:0000256" key="1">
    <source>
        <dbReference type="ARBA" id="ARBA00004604"/>
    </source>
</evidence>
<feature type="compositionally biased region" description="Basic residues" evidence="7">
    <location>
        <begin position="486"/>
        <end position="495"/>
    </location>
</feature>
<gene>
    <name evidence="9" type="ORF">SCP_0805740</name>
</gene>
<keyword evidence="10" id="KW-1185">Reference proteome</keyword>
<dbReference type="GeneID" id="38782967"/>
<feature type="region of interest" description="Disordered" evidence="7">
    <location>
        <begin position="117"/>
        <end position="216"/>
    </location>
</feature>
<keyword evidence="3" id="KW-0698">rRNA processing</keyword>
<organism evidence="9 10">
    <name type="scientific">Sparassis crispa</name>
    <dbReference type="NCBI Taxonomy" id="139825"/>
    <lineage>
        <taxon>Eukaryota</taxon>
        <taxon>Fungi</taxon>
        <taxon>Dikarya</taxon>
        <taxon>Basidiomycota</taxon>
        <taxon>Agaricomycotina</taxon>
        <taxon>Agaricomycetes</taxon>
        <taxon>Polyporales</taxon>
        <taxon>Sparassidaceae</taxon>
        <taxon>Sparassis</taxon>
    </lineage>
</organism>
<feature type="compositionally biased region" description="Basic residues" evidence="7">
    <location>
        <begin position="532"/>
        <end position="541"/>
    </location>
</feature>
<evidence type="ECO:0000313" key="9">
    <source>
        <dbReference type="EMBL" id="GBE86050.1"/>
    </source>
</evidence>
<keyword evidence="4" id="KW-0539">Nucleus</keyword>
<evidence type="ECO:0000256" key="2">
    <source>
        <dbReference type="ARBA" id="ARBA00022517"/>
    </source>
</evidence>
<dbReference type="Proteomes" id="UP000287166">
    <property type="component" value="Unassembled WGS sequence"/>
</dbReference>
<reference evidence="9 10" key="1">
    <citation type="journal article" date="2018" name="Sci. Rep.">
        <title>Genome sequence of the cauliflower mushroom Sparassis crispa (Hanabiratake) and its association with beneficial usage.</title>
        <authorList>
            <person name="Kiyama R."/>
            <person name="Furutani Y."/>
            <person name="Kawaguchi K."/>
            <person name="Nakanishi T."/>
        </authorList>
    </citation>
    <scope>NUCLEOTIDE SEQUENCE [LARGE SCALE GENOMIC DNA]</scope>
</reference>
<dbReference type="PANTHER" id="PTHR23149:SF31">
    <property type="entry name" value="PROTEIN PXR1"/>
    <property type="match status" value="1"/>
</dbReference>
<sequence>MGLSGRKNKQRIPADPRNLSWANDANKFGTSYLQKFGWDPSSGLGASGEGRTRHISVHQKLDMLGIGADHRNSQDGTAWKQGRDFENLLRRLNEAAGKEVDAGEVEAEAMKVDGFVRPASSEETVIRVEEEVDMDIEVAEKKEKKRRKKREREQAEDEEVAGRDGAMERKKLRKSKSSENRSDKEGKRKEKDKKKRKCDIQVDESPGSAKKEEEASTSVVSTSTSVIITEKSKVAVMARPYVSLSSFHPLVHIATAVLTAISSPARSFATTYLFVLRIRAHRARHIAAKGLASKSAAAINEILGISSSSTAFSTPFLTPSAPATPYPPASLTPSTPSTPLDAPAVDLKLQDLTTSSKSVMDYFREKLAAKSRPLSSSGTSVAGLGTPVTAGAMNDYDDRPKGGLGASRLRFETQVPAEEINTVPLEQDNHPQAGAVEGGRQENTAELPKKKGKKDKRKDGGDDETRDSETDTMQNLGSGVAATERKKSKKPKKAKEIRLAVADGTLPGKPIEAGALRKETVVDLPVDGEKTKKSKKKRGKGKQKDVDD</sequence>
<evidence type="ECO:0000256" key="7">
    <source>
        <dbReference type="SAM" id="MobiDB-lite"/>
    </source>
</evidence>
<proteinExistence type="inferred from homology"/>
<dbReference type="PANTHER" id="PTHR23149">
    <property type="entry name" value="G PATCH DOMAIN CONTAINING PROTEIN"/>
    <property type="match status" value="1"/>
</dbReference>
<feature type="compositionally biased region" description="Basic and acidic residues" evidence="7">
    <location>
        <begin position="160"/>
        <end position="169"/>
    </location>
</feature>
<dbReference type="STRING" id="139825.A0A401GV36"/>
<protein>
    <recommendedName>
        <fullName evidence="6">PinX1-related protein 1</fullName>
    </recommendedName>
</protein>
<comment type="subcellular location">
    <subcellularLocation>
        <location evidence="1">Nucleus</location>
        <location evidence="1">Nucleolus</location>
    </subcellularLocation>
</comment>
<name>A0A401GV36_9APHY</name>
<dbReference type="InterPro" id="IPR000467">
    <property type="entry name" value="G_patch_dom"/>
</dbReference>
<evidence type="ECO:0000256" key="5">
    <source>
        <dbReference type="ARBA" id="ARBA00038007"/>
    </source>
</evidence>
<dbReference type="OrthoDB" id="29523at2759"/>
<evidence type="ECO:0000256" key="6">
    <source>
        <dbReference type="ARBA" id="ARBA00041961"/>
    </source>
</evidence>
<dbReference type="InParanoid" id="A0A401GV36"/>
<evidence type="ECO:0000313" key="10">
    <source>
        <dbReference type="Proteomes" id="UP000287166"/>
    </source>
</evidence>
<feature type="compositionally biased region" description="Basic and acidic residues" evidence="7">
    <location>
        <begin position="176"/>
        <end position="189"/>
    </location>
</feature>
<dbReference type="GO" id="GO:0005730">
    <property type="term" value="C:nucleolus"/>
    <property type="evidence" value="ECO:0007669"/>
    <property type="project" value="UniProtKB-SubCell"/>
</dbReference>
<evidence type="ECO:0000256" key="4">
    <source>
        <dbReference type="ARBA" id="ARBA00023242"/>
    </source>
</evidence>
<dbReference type="SMART" id="SM00443">
    <property type="entry name" value="G_patch"/>
    <property type="match status" value="1"/>
</dbReference>
<evidence type="ECO:0000259" key="8">
    <source>
        <dbReference type="PROSITE" id="PS50174"/>
    </source>
</evidence>
<dbReference type="GO" id="GO:0006364">
    <property type="term" value="P:rRNA processing"/>
    <property type="evidence" value="ECO:0007669"/>
    <property type="project" value="UniProtKB-KW"/>
</dbReference>
<evidence type="ECO:0000256" key="3">
    <source>
        <dbReference type="ARBA" id="ARBA00022552"/>
    </source>
</evidence>
<dbReference type="InterPro" id="IPR050656">
    <property type="entry name" value="PINX1"/>
</dbReference>
<feature type="compositionally biased region" description="Basic and acidic residues" evidence="7">
    <location>
        <begin position="515"/>
        <end position="531"/>
    </location>
</feature>
<comment type="similarity">
    <text evidence="5">Belongs to the PINX1 family.</text>
</comment>
<dbReference type="Pfam" id="PF01585">
    <property type="entry name" value="G-patch"/>
    <property type="match status" value="1"/>
</dbReference>
<comment type="caution">
    <text evidence="9">The sequence shown here is derived from an EMBL/GenBank/DDBJ whole genome shotgun (WGS) entry which is preliminary data.</text>
</comment>
<dbReference type="AlphaFoldDB" id="A0A401GV36"/>
<dbReference type="EMBL" id="BFAD01000008">
    <property type="protein sequence ID" value="GBE86050.1"/>
    <property type="molecule type" value="Genomic_DNA"/>
</dbReference>
<dbReference type="RefSeq" id="XP_027616963.1">
    <property type="nucleotide sequence ID" value="XM_027761162.1"/>
</dbReference>
<feature type="region of interest" description="Disordered" evidence="7">
    <location>
        <begin position="1"/>
        <end position="20"/>
    </location>
</feature>
<keyword evidence="2" id="KW-0690">Ribosome biogenesis</keyword>
<feature type="compositionally biased region" description="Basic residues" evidence="7">
    <location>
        <begin position="1"/>
        <end position="10"/>
    </location>
</feature>
<accession>A0A401GV36</accession>
<feature type="domain" description="G-patch" evidence="8">
    <location>
        <begin position="25"/>
        <end position="71"/>
    </location>
</feature>
<feature type="region of interest" description="Disordered" evidence="7">
    <location>
        <begin position="419"/>
        <end position="548"/>
    </location>
</feature>